<name>A0A5C8P0I4_9BACI</name>
<evidence type="ECO:0000313" key="4">
    <source>
        <dbReference type="Proteomes" id="UP000321574"/>
    </source>
</evidence>
<dbReference type="AlphaFoldDB" id="A0A5C8P0I4"/>
<dbReference type="GO" id="GO:0004407">
    <property type="term" value="F:histone deacetylase activity"/>
    <property type="evidence" value="ECO:0007669"/>
    <property type="project" value="TreeGrafter"/>
</dbReference>
<dbReference type="InterPro" id="IPR023801">
    <property type="entry name" value="His_deacetylse_dom"/>
</dbReference>
<dbReference type="PANTHER" id="PTHR10625:SF31">
    <property type="entry name" value="HISTONE DEACETYLASE DOMAIN-CONTAINING PROTEIN"/>
    <property type="match status" value="1"/>
</dbReference>
<dbReference type="EMBL" id="VDUW01000002">
    <property type="protein sequence ID" value="TXL66807.1"/>
    <property type="molecule type" value="Genomic_DNA"/>
</dbReference>
<dbReference type="PANTHER" id="PTHR10625">
    <property type="entry name" value="HISTONE DEACETYLASE HDAC1-RELATED"/>
    <property type="match status" value="1"/>
</dbReference>
<dbReference type="CDD" id="cd09996">
    <property type="entry name" value="HDAC_classII_1"/>
    <property type="match status" value="1"/>
</dbReference>
<dbReference type="Pfam" id="PF00850">
    <property type="entry name" value="Hist_deacetyl"/>
    <property type="match status" value="1"/>
</dbReference>
<dbReference type="InterPro" id="IPR000286">
    <property type="entry name" value="HDACs"/>
</dbReference>
<dbReference type="GO" id="GO:0040029">
    <property type="term" value="P:epigenetic regulation of gene expression"/>
    <property type="evidence" value="ECO:0007669"/>
    <property type="project" value="TreeGrafter"/>
</dbReference>
<proteinExistence type="inferred from homology"/>
<dbReference type="Gene3D" id="3.40.800.20">
    <property type="entry name" value="Histone deacetylase domain"/>
    <property type="match status" value="1"/>
</dbReference>
<evidence type="ECO:0000256" key="1">
    <source>
        <dbReference type="ARBA" id="ARBA00005947"/>
    </source>
</evidence>
<dbReference type="RefSeq" id="WP_147666207.1">
    <property type="nucleotide sequence ID" value="NZ_VDUW01000002.1"/>
</dbReference>
<reference evidence="3 4" key="1">
    <citation type="submission" date="2019-06" db="EMBL/GenBank/DDBJ databases">
        <title>Cerasibacillus sp. nov., isolated from maize field.</title>
        <authorList>
            <person name="Lin S.-Y."/>
            <person name="Tsai C.-F."/>
            <person name="Young C.-C."/>
        </authorList>
    </citation>
    <scope>NUCLEOTIDE SEQUENCE [LARGE SCALE GENOMIC DNA]</scope>
    <source>
        <strain evidence="3 4">CC-CFT480</strain>
    </source>
</reference>
<feature type="domain" description="Histone deacetylase" evidence="2">
    <location>
        <begin position="36"/>
        <end position="325"/>
    </location>
</feature>
<dbReference type="PRINTS" id="PR01270">
    <property type="entry name" value="HDASUPER"/>
</dbReference>
<dbReference type="SUPFAM" id="SSF52768">
    <property type="entry name" value="Arginase/deacetylase"/>
    <property type="match status" value="1"/>
</dbReference>
<comment type="caution">
    <text evidence="3">The sequence shown here is derived from an EMBL/GenBank/DDBJ whole genome shotgun (WGS) entry which is preliminary data.</text>
</comment>
<comment type="similarity">
    <text evidence="1">Belongs to the histone deacetylase family.</text>
</comment>
<evidence type="ECO:0000313" key="3">
    <source>
        <dbReference type="EMBL" id="TXL66807.1"/>
    </source>
</evidence>
<gene>
    <name evidence="3" type="ORF">FHP05_05400</name>
</gene>
<protein>
    <submittedName>
        <fullName evidence="3">Class II histone deacetylase</fullName>
    </submittedName>
</protein>
<organism evidence="3 4">
    <name type="scientific">Cerasibacillus terrae</name>
    <dbReference type="NCBI Taxonomy" id="2498845"/>
    <lineage>
        <taxon>Bacteria</taxon>
        <taxon>Bacillati</taxon>
        <taxon>Bacillota</taxon>
        <taxon>Bacilli</taxon>
        <taxon>Bacillales</taxon>
        <taxon>Bacillaceae</taxon>
        <taxon>Cerasibacillus</taxon>
    </lineage>
</organism>
<evidence type="ECO:0000259" key="2">
    <source>
        <dbReference type="Pfam" id="PF00850"/>
    </source>
</evidence>
<keyword evidence="4" id="KW-1185">Reference proteome</keyword>
<dbReference type="OrthoDB" id="9808367at2"/>
<dbReference type="InterPro" id="IPR037138">
    <property type="entry name" value="His_deacetylse_dom_sf"/>
</dbReference>
<dbReference type="InterPro" id="IPR023696">
    <property type="entry name" value="Ureohydrolase_dom_sf"/>
</dbReference>
<dbReference type="Proteomes" id="UP000321574">
    <property type="component" value="Unassembled WGS sequence"/>
</dbReference>
<accession>A0A5C8P0I4</accession>
<dbReference type="GO" id="GO:0005737">
    <property type="term" value="C:cytoplasm"/>
    <property type="evidence" value="ECO:0007669"/>
    <property type="project" value="TreeGrafter"/>
</dbReference>
<sequence length="369" mass="41150">MKRRTGFLYDESYFWHNTGNGALSLPPGGWIQPDIHSENPETKRRFKNLLERSGLMDQLYPLKPRPASLDAIQLFHKKEYIEKVRELSEIGYGDAGDEALVGKGSYEIALLSAGGAITAVEAVMNGKVDNAYALVRPPGHHAEADFGMGFCLFNNVAIAAKYARKYLHIERILILDWDVHHGNGTESAFYHDPHTLFISLHQEENYPSGRGKVEDTGIGNGEGYNINIPLPAGTGNAGYLHAMQEIVAPVADQFKPQLILISAGQDSSMFDPLGRMMVTADGFRQMTDLMIEIADKHCQGRFVACHEGGYSTAYVPFCSHAIVEEMSGSKTDVKDPFVDEKNMPTNKIYDIQKEYIHQAKEAQSKYWNF</sequence>